<dbReference type="InterPro" id="IPR001296">
    <property type="entry name" value="Glyco_trans_1"/>
</dbReference>
<dbReference type="PANTHER" id="PTHR45947:SF3">
    <property type="entry name" value="SULFOQUINOVOSYL TRANSFERASE SQD2"/>
    <property type="match status" value="1"/>
</dbReference>
<reference evidence="2 3" key="1">
    <citation type="submission" date="2014-09" db="EMBL/GenBank/DDBJ databases">
        <authorList>
            <person name="Grob C."/>
            <person name="Taubert M."/>
            <person name="Howat A.M."/>
            <person name="Burns O.J."/>
            <person name="Dixon J.L."/>
            <person name="Chen Y."/>
            <person name="Murrell J.C."/>
        </authorList>
    </citation>
    <scope>NUCLEOTIDE SEQUENCE [LARGE SCALE GENOMIC DNA]</scope>
    <source>
        <strain evidence="2">L4</strain>
    </source>
</reference>
<proteinExistence type="predicted"/>
<organism evidence="2 3">
    <name type="scientific">Methylophaga thiooxydans</name>
    <dbReference type="NCBI Taxonomy" id="392484"/>
    <lineage>
        <taxon>Bacteria</taxon>
        <taxon>Pseudomonadati</taxon>
        <taxon>Pseudomonadota</taxon>
        <taxon>Gammaproteobacteria</taxon>
        <taxon>Thiotrichales</taxon>
        <taxon>Piscirickettsiaceae</taxon>
        <taxon>Methylophaga</taxon>
    </lineage>
</organism>
<dbReference type="Gene3D" id="3.40.50.2000">
    <property type="entry name" value="Glycogen Phosphorylase B"/>
    <property type="match status" value="2"/>
</dbReference>
<dbReference type="GO" id="GO:0016757">
    <property type="term" value="F:glycosyltransferase activity"/>
    <property type="evidence" value="ECO:0007669"/>
    <property type="project" value="InterPro"/>
</dbReference>
<protein>
    <recommendedName>
        <fullName evidence="1">Glycosyl transferase family 1 domain-containing protein</fullName>
    </recommendedName>
</protein>
<evidence type="ECO:0000313" key="2">
    <source>
        <dbReference type="EMBL" id="KGM06565.1"/>
    </source>
</evidence>
<dbReference type="PANTHER" id="PTHR45947">
    <property type="entry name" value="SULFOQUINOVOSYL TRANSFERASE SQD2"/>
    <property type="match status" value="1"/>
</dbReference>
<dbReference type="STRING" id="392484.LP43_1787"/>
<dbReference type="InterPro" id="IPR050194">
    <property type="entry name" value="Glycosyltransferase_grp1"/>
</dbReference>
<dbReference type="SUPFAM" id="SSF53756">
    <property type="entry name" value="UDP-Glycosyltransferase/glycogen phosphorylase"/>
    <property type="match status" value="1"/>
</dbReference>
<name>A0A0A0BFA4_9GAMM</name>
<evidence type="ECO:0000259" key="1">
    <source>
        <dbReference type="Pfam" id="PF00534"/>
    </source>
</evidence>
<comment type="caution">
    <text evidence="2">The sequence shown here is derived from an EMBL/GenBank/DDBJ whole genome shotgun (WGS) entry which is preliminary data.</text>
</comment>
<dbReference type="Proteomes" id="UP000029999">
    <property type="component" value="Unassembled WGS sequence"/>
</dbReference>
<dbReference type="RefSeq" id="WP_281085194.1">
    <property type="nucleotide sequence ID" value="NZ_JRQD01000004.1"/>
</dbReference>
<sequence length="358" mass="40357">MRILFIANTDKRRRYRFVMEPLRAVGVDAHCYEEKSNLIATFFYGIKVLLSKPKSHIVVLTGGDLRNVIWFLILRIFTRMRVVIRFGGDPITVRRSAQSSFSDAKNIFAAIRTQLGAIGSRLLLKHVDGVIVVSVNLAKAVEPLLGSKSHIVVSPPMLLMECKPKRSYQQNGEMFSVLTVTNLNYSEKADGVLHIANAIRSLGQNQPDIAIHFDIVGGGLRLTQVQHAIENMTLPRNVTISVHGQQTDVSSFYESADLFVYHSELDSYSLVMMEAAAYGLPLIVNRWGPFPLQYVEGKEALFYETGNTYQLENLLSRLVKDEKERASLGRAVLHQYQQKQSTLPRGEKLVNFFSELIQ</sequence>
<accession>A0A0A0BFA4</accession>
<feature type="domain" description="Glycosyl transferase family 1" evidence="1">
    <location>
        <begin position="175"/>
        <end position="331"/>
    </location>
</feature>
<gene>
    <name evidence="2" type="ORF">LP43_1787</name>
</gene>
<dbReference type="AlphaFoldDB" id="A0A0A0BFA4"/>
<dbReference type="Pfam" id="PF00534">
    <property type="entry name" value="Glycos_transf_1"/>
    <property type="match status" value="1"/>
</dbReference>
<dbReference type="EMBL" id="JRQD01000004">
    <property type="protein sequence ID" value="KGM06565.1"/>
    <property type="molecule type" value="Genomic_DNA"/>
</dbReference>
<evidence type="ECO:0000313" key="3">
    <source>
        <dbReference type="Proteomes" id="UP000029999"/>
    </source>
</evidence>